<dbReference type="AlphaFoldDB" id="A0AAV9GUQ2"/>
<dbReference type="InterPro" id="IPR011009">
    <property type="entry name" value="Kinase-like_dom_sf"/>
</dbReference>
<comment type="caution">
    <text evidence="7">The sequence shown here is derived from an EMBL/GenBank/DDBJ whole genome shotgun (WGS) entry which is preliminary data.</text>
</comment>
<evidence type="ECO:0000313" key="7">
    <source>
        <dbReference type="EMBL" id="KAK4452659.1"/>
    </source>
</evidence>
<protein>
    <submittedName>
        <fullName evidence="7">Kinase-like domain-containing protein</fullName>
    </submittedName>
</protein>
<sequence length="369" mass="41142">MARLTEEEQISLSARIRGHLAGSQYECSSLTLLGGGSANFVYRGVLVTPLPSGAETVIVKHTTGFLAVSRDFKIDVSRCNVEASMLNALHGLPFQTPRLLFFDRGNKIQVHEDFPTAQGLEPILASPAMSRELATSVGRDLGACLRSFHDWVSQPAQRGLAAEIQCNEPMRDLNFSTTYKTFIGVLEKFPGVVDGYYRDVLEEVKAMATAEFARQPSDGDDDSWGLIHGDYWGGNVLLTAAPSSDCSNHLLVIDWELSQYGHRAYDLGKMFGDLFEKRFLDGAEGIVWVIEGFVDGYGQMSEELAFRTAIHTGTQFIHWYVRRPPNAELLAAPEKIAEGMKLGRDLIVKGWMRDKEWFKRTPLAPLYRD</sequence>
<reference evidence="7" key="2">
    <citation type="submission" date="2023-05" db="EMBL/GenBank/DDBJ databases">
        <authorList>
            <consortium name="Lawrence Berkeley National Laboratory"/>
            <person name="Steindorff A."/>
            <person name="Hensen N."/>
            <person name="Bonometti L."/>
            <person name="Westerberg I."/>
            <person name="Brannstrom I.O."/>
            <person name="Guillou S."/>
            <person name="Cros-Aarteil S."/>
            <person name="Calhoun S."/>
            <person name="Haridas S."/>
            <person name="Kuo A."/>
            <person name="Mondo S."/>
            <person name="Pangilinan J."/>
            <person name="Riley R."/>
            <person name="Labutti K."/>
            <person name="Andreopoulos B."/>
            <person name="Lipzen A."/>
            <person name="Chen C."/>
            <person name="Yanf M."/>
            <person name="Daum C."/>
            <person name="Ng V."/>
            <person name="Clum A."/>
            <person name="Ohm R."/>
            <person name="Martin F."/>
            <person name="Silar P."/>
            <person name="Natvig D."/>
            <person name="Lalanne C."/>
            <person name="Gautier V."/>
            <person name="Ament-Velasquez S.L."/>
            <person name="Kruys A."/>
            <person name="Hutchinson M.I."/>
            <person name="Powell A.J."/>
            <person name="Barry K."/>
            <person name="Miller A.N."/>
            <person name="Grigoriev I.V."/>
            <person name="Debuchy R."/>
            <person name="Gladieux P."/>
            <person name="Thoren M.H."/>
            <person name="Johannesson H."/>
        </authorList>
    </citation>
    <scope>NUCLEOTIDE SEQUENCE</scope>
    <source>
        <strain evidence="7">PSN243</strain>
    </source>
</reference>
<evidence type="ECO:0000256" key="5">
    <source>
        <dbReference type="ARBA" id="ARBA00022840"/>
    </source>
</evidence>
<evidence type="ECO:0000256" key="2">
    <source>
        <dbReference type="ARBA" id="ARBA00022679"/>
    </source>
</evidence>
<dbReference type="InterPro" id="IPR002575">
    <property type="entry name" value="Aminoglycoside_PTrfase"/>
</dbReference>
<keyword evidence="4 7" id="KW-0418">Kinase</keyword>
<evidence type="ECO:0000256" key="1">
    <source>
        <dbReference type="ARBA" id="ARBA00010165"/>
    </source>
</evidence>
<feature type="domain" description="Aminoglycoside phosphotransferase" evidence="6">
    <location>
        <begin position="47"/>
        <end position="280"/>
    </location>
</feature>
<dbReference type="Proteomes" id="UP001321760">
    <property type="component" value="Unassembled WGS sequence"/>
</dbReference>
<keyword evidence="3" id="KW-0547">Nucleotide-binding</keyword>
<keyword evidence="5" id="KW-0067">ATP-binding</keyword>
<dbReference type="SUPFAM" id="SSF56112">
    <property type="entry name" value="Protein kinase-like (PK-like)"/>
    <property type="match status" value="1"/>
</dbReference>
<comment type="similarity">
    <text evidence="1">Belongs to the methylthioribose kinase family.</text>
</comment>
<organism evidence="7 8">
    <name type="scientific">Podospora aff. communis PSN243</name>
    <dbReference type="NCBI Taxonomy" id="3040156"/>
    <lineage>
        <taxon>Eukaryota</taxon>
        <taxon>Fungi</taxon>
        <taxon>Dikarya</taxon>
        <taxon>Ascomycota</taxon>
        <taxon>Pezizomycotina</taxon>
        <taxon>Sordariomycetes</taxon>
        <taxon>Sordariomycetidae</taxon>
        <taxon>Sordariales</taxon>
        <taxon>Podosporaceae</taxon>
        <taxon>Podospora</taxon>
    </lineage>
</organism>
<dbReference type="PANTHER" id="PTHR34273">
    <property type="entry name" value="METHYLTHIORIBOSE KINASE"/>
    <property type="match status" value="1"/>
</dbReference>
<accession>A0AAV9GUQ2</accession>
<reference evidence="7" key="1">
    <citation type="journal article" date="2023" name="Mol. Phylogenet. Evol.">
        <title>Genome-scale phylogeny and comparative genomics of the fungal order Sordariales.</title>
        <authorList>
            <person name="Hensen N."/>
            <person name="Bonometti L."/>
            <person name="Westerberg I."/>
            <person name="Brannstrom I.O."/>
            <person name="Guillou S."/>
            <person name="Cros-Aarteil S."/>
            <person name="Calhoun S."/>
            <person name="Haridas S."/>
            <person name="Kuo A."/>
            <person name="Mondo S."/>
            <person name="Pangilinan J."/>
            <person name="Riley R."/>
            <person name="LaButti K."/>
            <person name="Andreopoulos B."/>
            <person name="Lipzen A."/>
            <person name="Chen C."/>
            <person name="Yan M."/>
            <person name="Daum C."/>
            <person name="Ng V."/>
            <person name="Clum A."/>
            <person name="Steindorff A."/>
            <person name="Ohm R.A."/>
            <person name="Martin F."/>
            <person name="Silar P."/>
            <person name="Natvig D.O."/>
            <person name="Lalanne C."/>
            <person name="Gautier V."/>
            <person name="Ament-Velasquez S.L."/>
            <person name="Kruys A."/>
            <person name="Hutchinson M.I."/>
            <person name="Powell A.J."/>
            <person name="Barry K."/>
            <person name="Miller A.N."/>
            <person name="Grigoriev I.V."/>
            <person name="Debuchy R."/>
            <person name="Gladieux P."/>
            <person name="Hiltunen Thoren M."/>
            <person name="Johannesson H."/>
        </authorList>
    </citation>
    <scope>NUCLEOTIDE SEQUENCE</scope>
    <source>
        <strain evidence="7">PSN243</strain>
    </source>
</reference>
<evidence type="ECO:0000313" key="8">
    <source>
        <dbReference type="Proteomes" id="UP001321760"/>
    </source>
</evidence>
<keyword evidence="8" id="KW-1185">Reference proteome</keyword>
<dbReference type="GO" id="GO:0005524">
    <property type="term" value="F:ATP binding"/>
    <property type="evidence" value="ECO:0007669"/>
    <property type="project" value="UniProtKB-KW"/>
</dbReference>
<proteinExistence type="inferred from homology"/>
<dbReference type="Pfam" id="PF01636">
    <property type="entry name" value="APH"/>
    <property type="match status" value="1"/>
</dbReference>
<dbReference type="PANTHER" id="PTHR34273:SF2">
    <property type="entry name" value="METHYLTHIORIBOSE KINASE"/>
    <property type="match status" value="1"/>
</dbReference>
<evidence type="ECO:0000256" key="4">
    <source>
        <dbReference type="ARBA" id="ARBA00022777"/>
    </source>
</evidence>
<name>A0AAV9GUQ2_9PEZI</name>
<evidence type="ECO:0000256" key="3">
    <source>
        <dbReference type="ARBA" id="ARBA00022741"/>
    </source>
</evidence>
<gene>
    <name evidence="7" type="ORF">QBC34DRAFT_345693</name>
</gene>
<keyword evidence="2" id="KW-0808">Transferase</keyword>
<dbReference type="EMBL" id="MU865923">
    <property type="protein sequence ID" value="KAK4452659.1"/>
    <property type="molecule type" value="Genomic_DNA"/>
</dbReference>
<dbReference type="GO" id="GO:0016301">
    <property type="term" value="F:kinase activity"/>
    <property type="evidence" value="ECO:0007669"/>
    <property type="project" value="UniProtKB-KW"/>
</dbReference>
<dbReference type="Gene3D" id="3.30.200.20">
    <property type="entry name" value="Phosphorylase Kinase, domain 1"/>
    <property type="match status" value="1"/>
</dbReference>
<dbReference type="Gene3D" id="3.90.1200.10">
    <property type="match status" value="1"/>
</dbReference>
<evidence type="ECO:0000259" key="6">
    <source>
        <dbReference type="Pfam" id="PF01636"/>
    </source>
</evidence>